<proteinExistence type="predicted"/>
<evidence type="ECO:0000256" key="6">
    <source>
        <dbReference type="ARBA" id="ARBA00023136"/>
    </source>
</evidence>
<keyword evidence="6" id="KW-0472">Membrane</keyword>
<keyword evidence="5" id="KW-1133">Transmembrane helix</keyword>
<feature type="compositionally biased region" description="Basic and acidic residues" evidence="7">
    <location>
        <begin position="357"/>
        <end position="391"/>
    </location>
</feature>
<dbReference type="GO" id="GO:0005789">
    <property type="term" value="C:endoplasmic reticulum membrane"/>
    <property type="evidence" value="ECO:0007669"/>
    <property type="project" value="UniProtKB-SubCell"/>
</dbReference>
<feature type="domain" description="AB hydrolase-1" evidence="9">
    <location>
        <begin position="63"/>
        <end position="312"/>
    </location>
</feature>
<evidence type="ECO:0000259" key="9">
    <source>
        <dbReference type="Pfam" id="PF00561"/>
    </source>
</evidence>
<dbReference type="FunFam" id="3.40.50.1820:FF:000041">
    <property type="entry name" value="Mesoderm-specific transcript homolog protein"/>
    <property type="match status" value="1"/>
</dbReference>
<dbReference type="EMBL" id="JAODUP010000166">
    <property type="protein sequence ID" value="KAK2158658.1"/>
    <property type="molecule type" value="Genomic_DNA"/>
</dbReference>
<feature type="chain" id="PRO_5042235327" description="AB hydrolase-1 domain-containing protein" evidence="8">
    <location>
        <begin position="18"/>
        <end position="569"/>
    </location>
</feature>
<feature type="compositionally biased region" description="Basic and acidic residues" evidence="7">
    <location>
        <begin position="532"/>
        <end position="569"/>
    </location>
</feature>
<keyword evidence="4" id="KW-0256">Endoplasmic reticulum</keyword>
<keyword evidence="3" id="KW-0378">Hydrolase</keyword>
<sequence>MAAFKTYTFMLLGLLLAVYLNYPAPSNMSNNLIVWKTKAAKAIIFNKNKIFYKDEPGTKLNAPVLVCLHGFPTSSYDWLKVWPGLLQKFRRVMAPDFLGFGLSDKPTDHNYTITEQADLVEHLLHYQRVKEVHILAHDYGDTVAQELLARYEDRLKDGVPKLIIKSVCFLNGGLFPDTNFPQPIQQALLVPYVGDVLARLTNIYTFKRSFGSVFGPDTQPTDEDFDDFWTLIRNSDGNLIIPKLLQYIPERTAQKYRWTGVLQKTKVPVHVIYGPADPVNPPGFVSFYRDIIPDASISVLEGHIGHYPQWEDSANCMAAYFNFLRTLPFSGSPQSQPTPKITTSTRTTGQKPPPKVVLEKMKVRQEEAERAKSSAADKHKETQQKKDEHRPVPKVAVSPTTMKEKIKSAKEMEKRRADATSKVTTKDLPKEEILEKKSKHEQVKTQKTSKEVPSLKEIKSSIKNKKPVIKEAQKPMAQQEEKTSEPKQKDKLAKVKQVKTEQERKKPLTKTSSEQPPSGEKVNVKKPHSSKTHPEEKSEETKPRKLDADNLKNVNKPDSKDGVSLGDKN</sequence>
<evidence type="ECO:0000256" key="7">
    <source>
        <dbReference type="SAM" id="MobiDB-lite"/>
    </source>
</evidence>
<feature type="compositionally biased region" description="Basic and acidic residues" evidence="7">
    <location>
        <begin position="468"/>
        <end position="506"/>
    </location>
</feature>
<keyword evidence="8" id="KW-0732">Signal</keyword>
<dbReference type="GO" id="GO:0046464">
    <property type="term" value="P:acylglycerol catabolic process"/>
    <property type="evidence" value="ECO:0007669"/>
    <property type="project" value="TreeGrafter"/>
</dbReference>
<evidence type="ECO:0000313" key="10">
    <source>
        <dbReference type="EMBL" id="KAK2158658.1"/>
    </source>
</evidence>
<comment type="caution">
    <text evidence="10">The sequence shown here is derived from an EMBL/GenBank/DDBJ whole genome shotgun (WGS) entry which is preliminary data.</text>
</comment>
<dbReference type="Pfam" id="PF00561">
    <property type="entry name" value="Abhydrolase_1"/>
    <property type="match status" value="1"/>
</dbReference>
<dbReference type="PANTHER" id="PTHR43798:SF33">
    <property type="entry name" value="HYDROLASE, PUTATIVE (AFU_ORTHOLOGUE AFUA_2G14860)-RELATED"/>
    <property type="match status" value="1"/>
</dbReference>
<evidence type="ECO:0000256" key="8">
    <source>
        <dbReference type="SAM" id="SignalP"/>
    </source>
</evidence>
<gene>
    <name evidence="10" type="ORF">LSH36_166g05089</name>
</gene>
<name>A0AAD9JSR5_9ANNE</name>
<reference evidence="10" key="1">
    <citation type="journal article" date="2023" name="Mol. Biol. Evol.">
        <title>Third-Generation Sequencing Reveals the Adaptive Role of the Epigenome in Three Deep-Sea Polychaetes.</title>
        <authorList>
            <person name="Perez M."/>
            <person name="Aroh O."/>
            <person name="Sun Y."/>
            <person name="Lan Y."/>
            <person name="Juniper S.K."/>
            <person name="Young C.R."/>
            <person name="Angers B."/>
            <person name="Qian P.Y."/>
        </authorList>
    </citation>
    <scope>NUCLEOTIDE SEQUENCE</scope>
    <source>
        <strain evidence="10">P08H-3</strain>
    </source>
</reference>
<feature type="compositionally biased region" description="Low complexity" evidence="7">
    <location>
        <begin position="338"/>
        <end position="348"/>
    </location>
</feature>
<dbReference type="Gene3D" id="3.40.50.1820">
    <property type="entry name" value="alpha/beta hydrolase"/>
    <property type="match status" value="1"/>
</dbReference>
<keyword evidence="2" id="KW-0812">Transmembrane</keyword>
<feature type="compositionally biased region" description="Basic and acidic residues" evidence="7">
    <location>
        <begin position="402"/>
        <end position="460"/>
    </location>
</feature>
<evidence type="ECO:0000256" key="3">
    <source>
        <dbReference type="ARBA" id="ARBA00022801"/>
    </source>
</evidence>
<dbReference type="InterPro" id="IPR000073">
    <property type="entry name" value="AB_hydrolase_1"/>
</dbReference>
<evidence type="ECO:0000313" key="11">
    <source>
        <dbReference type="Proteomes" id="UP001208570"/>
    </source>
</evidence>
<dbReference type="AlphaFoldDB" id="A0AAD9JSR5"/>
<evidence type="ECO:0000256" key="5">
    <source>
        <dbReference type="ARBA" id="ARBA00022989"/>
    </source>
</evidence>
<dbReference type="Proteomes" id="UP001208570">
    <property type="component" value="Unassembled WGS sequence"/>
</dbReference>
<dbReference type="InterPro" id="IPR050266">
    <property type="entry name" value="AB_hydrolase_sf"/>
</dbReference>
<dbReference type="SUPFAM" id="SSF53474">
    <property type="entry name" value="alpha/beta-Hydrolases"/>
    <property type="match status" value="1"/>
</dbReference>
<accession>A0AAD9JSR5</accession>
<dbReference type="InterPro" id="IPR000639">
    <property type="entry name" value="Epox_hydrolase-like"/>
</dbReference>
<keyword evidence="11" id="KW-1185">Reference proteome</keyword>
<organism evidence="10 11">
    <name type="scientific">Paralvinella palmiformis</name>
    <dbReference type="NCBI Taxonomy" id="53620"/>
    <lineage>
        <taxon>Eukaryota</taxon>
        <taxon>Metazoa</taxon>
        <taxon>Spiralia</taxon>
        <taxon>Lophotrochozoa</taxon>
        <taxon>Annelida</taxon>
        <taxon>Polychaeta</taxon>
        <taxon>Sedentaria</taxon>
        <taxon>Canalipalpata</taxon>
        <taxon>Terebellida</taxon>
        <taxon>Terebelliformia</taxon>
        <taxon>Alvinellidae</taxon>
        <taxon>Paralvinella</taxon>
    </lineage>
</organism>
<protein>
    <recommendedName>
        <fullName evidence="9">AB hydrolase-1 domain-containing protein</fullName>
    </recommendedName>
</protein>
<feature type="signal peptide" evidence="8">
    <location>
        <begin position="1"/>
        <end position="17"/>
    </location>
</feature>
<evidence type="ECO:0000256" key="2">
    <source>
        <dbReference type="ARBA" id="ARBA00022692"/>
    </source>
</evidence>
<dbReference type="GO" id="GO:0047372">
    <property type="term" value="F:monoacylglycerol lipase activity"/>
    <property type="evidence" value="ECO:0007669"/>
    <property type="project" value="TreeGrafter"/>
</dbReference>
<comment type="subcellular location">
    <subcellularLocation>
        <location evidence="1">Endoplasmic reticulum membrane</location>
        <topology evidence="1">Multi-pass membrane protein</topology>
    </subcellularLocation>
</comment>
<dbReference type="InterPro" id="IPR029058">
    <property type="entry name" value="AB_hydrolase_fold"/>
</dbReference>
<evidence type="ECO:0000256" key="1">
    <source>
        <dbReference type="ARBA" id="ARBA00004477"/>
    </source>
</evidence>
<dbReference type="PANTHER" id="PTHR43798">
    <property type="entry name" value="MONOACYLGLYCEROL LIPASE"/>
    <property type="match status" value="1"/>
</dbReference>
<evidence type="ECO:0000256" key="4">
    <source>
        <dbReference type="ARBA" id="ARBA00022824"/>
    </source>
</evidence>
<feature type="region of interest" description="Disordered" evidence="7">
    <location>
        <begin position="331"/>
        <end position="569"/>
    </location>
</feature>
<dbReference type="PRINTS" id="PR00412">
    <property type="entry name" value="EPOXHYDRLASE"/>
</dbReference>